<accession>A0A5B8IHY2</accession>
<reference evidence="2" key="1">
    <citation type="submission" date="2018-11" db="EMBL/GenBank/DDBJ databases">
        <title>A distinct lineage of giant viruses engineers rhodopsin photosystems in predatory marine eukaryotes.</title>
        <authorList>
            <person name="Needham D.M."/>
            <person name="Yoshizawa S."/>
            <person name="Hosaka T."/>
            <person name="Poirier C."/>
            <person name="Choi C.-J."/>
            <person name="Hehenberger E."/>
            <person name="Irwin N.A.T."/>
            <person name="Wilken S."/>
            <person name="Yung C.-M."/>
            <person name="Bachy C."/>
            <person name="Kurihara R."/>
            <person name="Nakajima Y."/>
            <person name="Kojima K."/>
            <person name="Kimura-Someya T."/>
            <person name="Leonard G."/>
            <person name="Malmstrom R.R."/>
            <person name="Mende D."/>
            <person name="Olson D.K."/>
            <person name="Sudo Y."/>
            <person name="Sudek S."/>
            <person name="Richards T.A."/>
            <person name="DeLong E.F."/>
            <person name="Keeling P.J."/>
            <person name="Santoro A.E."/>
            <person name="Shirouzu M."/>
            <person name="Iwasaki W."/>
            <person name="Worden A.Z."/>
        </authorList>
    </citation>
    <scope>NUCLEOTIDE SEQUENCE</scope>
</reference>
<feature type="transmembrane region" description="Helical" evidence="1">
    <location>
        <begin position="36"/>
        <end position="53"/>
    </location>
</feature>
<evidence type="ECO:0000313" key="2">
    <source>
        <dbReference type="EMBL" id="QDY51912.1"/>
    </source>
</evidence>
<feature type="transmembrane region" description="Helical" evidence="1">
    <location>
        <begin position="65"/>
        <end position="87"/>
    </location>
</feature>
<dbReference type="EMBL" id="MK250085">
    <property type="protein sequence ID" value="QDY51912.1"/>
    <property type="molecule type" value="Genomic_DNA"/>
</dbReference>
<proteinExistence type="predicted"/>
<sequence length="155" mass="18124">MEEDWEKTIILIVTLLIVSGFYISPKIKEVNMNYHFALFIILFFICLIQSQYLKKWNNDKNKTDYTIVYYLYNLISVIIFLYLIYILGQNPSVKILKGGANIFNTDINQESIMNTPKLVLQKSISGLINGFSTYTNFWKRLIFRKSGDEIVEGII</sequence>
<protein>
    <submittedName>
        <fullName evidence="2">Uncharacterized protein</fullName>
    </submittedName>
</protein>
<gene>
    <name evidence="2" type="ORF">1_297</name>
</gene>
<organism evidence="2">
    <name type="scientific">Mimiviridae sp. ChoanoV1</name>
    <dbReference type="NCBI Taxonomy" id="2596887"/>
    <lineage>
        <taxon>Viruses</taxon>
        <taxon>Varidnaviria</taxon>
        <taxon>Bamfordvirae</taxon>
        <taxon>Nucleocytoviricota</taxon>
        <taxon>Megaviricetes</taxon>
        <taxon>Imitervirales</taxon>
        <taxon>Schizomimiviridae</taxon>
    </lineage>
</organism>
<name>A0A5B8IHY2_9VIRU</name>
<keyword evidence="1" id="KW-1133">Transmembrane helix</keyword>
<keyword evidence="1" id="KW-0812">Transmembrane</keyword>
<keyword evidence="1" id="KW-0472">Membrane</keyword>
<evidence type="ECO:0000256" key="1">
    <source>
        <dbReference type="SAM" id="Phobius"/>
    </source>
</evidence>
<feature type="transmembrane region" description="Helical" evidence="1">
    <location>
        <begin position="6"/>
        <end position="24"/>
    </location>
</feature>